<dbReference type="VEuPathDB" id="FungiDB:GGTG_05835"/>
<dbReference type="PANTHER" id="PTHR24305">
    <property type="entry name" value="CYTOCHROME P450"/>
    <property type="match status" value="1"/>
</dbReference>
<evidence type="ECO:0000313" key="9">
    <source>
        <dbReference type="EnsemblFungi" id="EJT75909"/>
    </source>
</evidence>
<dbReference type="Gene3D" id="1.10.630.10">
    <property type="entry name" value="Cytochrome P450"/>
    <property type="match status" value="1"/>
</dbReference>
<dbReference type="EnsemblFungi" id="EJT75909">
    <property type="protein sequence ID" value="EJT75909"/>
    <property type="gene ID" value="GGTG_05835"/>
</dbReference>
<evidence type="ECO:0000256" key="4">
    <source>
        <dbReference type="ARBA" id="ARBA00022723"/>
    </source>
</evidence>
<dbReference type="InterPro" id="IPR050121">
    <property type="entry name" value="Cytochrome_P450_monoxygenase"/>
</dbReference>
<evidence type="ECO:0000256" key="3">
    <source>
        <dbReference type="ARBA" id="ARBA00022617"/>
    </source>
</evidence>
<evidence type="ECO:0000256" key="2">
    <source>
        <dbReference type="ARBA" id="ARBA00010617"/>
    </source>
</evidence>
<reference evidence="9" key="4">
    <citation type="journal article" date="2015" name="G3 (Bethesda)">
        <title>Genome sequences of three phytopathogenic species of the Magnaporthaceae family of fungi.</title>
        <authorList>
            <person name="Okagaki L.H."/>
            <person name="Nunes C.C."/>
            <person name="Sailsbery J."/>
            <person name="Clay B."/>
            <person name="Brown D."/>
            <person name="John T."/>
            <person name="Oh Y."/>
            <person name="Young N."/>
            <person name="Fitzgerald M."/>
            <person name="Haas B.J."/>
            <person name="Zeng Q."/>
            <person name="Young S."/>
            <person name="Adiconis X."/>
            <person name="Fan L."/>
            <person name="Levin J.Z."/>
            <person name="Mitchell T.K."/>
            <person name="Okubara P.A."/>
            <person name="Farman M.L."/>
            <person name="Kohn L.M."/>
            <person name="Birren B."/>
            <person name="Ma L.-J."/>
            <person name="Dean R.A."/>
        </authorList>
    </citation>
    <scope>NUCLEOTIDE SEQUENCE</scope>
    <source>
        <strain evidence="9">R3-111a-1</strain>
    </source>
</reference>
<reference evidence="8" key="3">
    <citation type="submission" date="2010-09" db="EMBL/GenBank/DDBJ databases">
        <title>Annotation of Gaeumannomyces graminis var. tritici R3-111a-1.</title>
        <authorList>
            <consortium name="The Broad Institute Genome Sequencing Platform"/>
            <person name="Ma L.-J."/>
            <person name="Dead R."/>
            <person name="Young S.K."/>
            <person name="Zeng Q."/>
            <person name="Gargeya S."/>
            <person name="Fitzgerald M."/>
            <person name="Haas B."/>
            <person name="Abouelleil A."/>
            <person name="Alvarado L."/>
            <person name="Arachchi H.M."/>
            <person name="Berlin A."/>
            <person name="Brown A."/>
            <person name="Chapman S.B."/>
            <person name="Chen Z."/>
            <person name="Dunbar C."/>
            <person name="Freedman E."/>
            <person name="Gearin G."/>
            <person name="Gellesch M."/>
            <person name="Goldberg J."/>
            <person name="Griggs A."/>
            <person name="Gujja S."/>
            <person name="Heiman D."/>
            <person name="Howarth C."/>
            <person name="Larson L."/>
            <person name="Lui A."/>
            <person name="MacDonald P.J.P."/>
            <person name="Mehta T."/>
            <person name="Montmayeur A."/>
            <person name="Murphy C."/>
            <person name="Neiman D."/>
            <person name="Pearson M."/>
            <person name="Priest M."/>
            <person name="Roberts A."/>
            <person name="Saif S."/>
            <person name="Shea T."/>
            <person name="Shenoy N."/>
            <person name="Sisk P."/>
            <person name="Stolte C."/>
            <person name="Sykes S."/>
            <person name="Yandava C."/>
            <person name="Wortman J."/>
            <person name="Nusbaum C."/>
            <person name="Birren B."/>
        </authorList>
    </citation>
    <scope>NUCLEOTIDE SEQUENCE</scope>
    <source>
        <strain evidence="8">R3-111a-1</strain>
    </source>
</reference>
<dbReference type="EMBL" id="GL385397">
    <property type="protein sequence ID" value="EJT75909.1"/>
    <property type="molecule type" value="Genomic_DNA"/>
</dbReference>
<reference evidence="10" key="1">
    <citation type="submission" date="2010-07" db="EMBL/GenBank/DDBJ databases">
        <title>The genome sequence of Gaeumannomyces graminis var. tritici strain R3-111a-1.</title>
        <authorList>
            <consortium name="The Broad Institute Genome Sequencing Platform"/>
            <person name="Ma L.-J."/>
            <person name="Dead R."/>
            <person name="Young S."/>
            <person name="Zeng Q."/>
            <person name="Koehrsen M."/>
            <person name="Alvarado L."/>
            <person name="Berlin A."/>
            <person name="Chapman S.B."/>
            <person name="Chen Z."/>
            <person name="Freedman E."/>
            <person name="Gellesch M."/>
            <person name="Goldberg J."/>
            <person name="Griggs A."/>
            <person name="Gujja S."/>
            <person name="Heilman E.R."/>
            <person name="Heiman D."/>
            <person name="Hepburn T."/>
            <person name="Howarth C."/>
            <person name="Jen D."/>
            <person name="Larson L."/>
            <person name="Mehta T."/>
            <person name="Neiman D."/>
            <person name="Pearson M."/>
            <person name="Roberts A."/>
            <person name="Saif S."/>
            <person name="Shea T."/>
            <person name="Shenoy N."/>
            <person name="Sisk P."/>
            <person name="Stolte C."/>
            <person name="Sykes S."/>
            <person name="Walk T."/>
            <person name="White J."/>
            <person name="Yandava C."/>
            <person name="Haas B."/>
            <person name="Nusbaum C."/>
            <person name="Birren B."/>
        </authorList>
    </citation>
    <scope>NUCLEOTIDE SEQUENCE [LARGE SCALE GENOMIC DNA]</scope>
    <source>
        <strain evidence="10">R3-111a-1</strain>
    </source>
</reference>
<comment type="similarity">
    <text evidence="2 7">Belongs to the cytochrome P450 family.</text>
</comment>
<dbReference type="SUPFAM" id="SSF48264">
    <property type="entry name" value="Cytochrome P450"/>
    <property type="match status" value="1"/>
</dbReference>
<keyword evidence="7" id="KW-0560">Oxidoreductase</keyword>
<dbReference type="PROSITE" id="PS00086">
    <property type="entry name" value="CYTOCHROME_P450"/>
    <property type="match status" value="1"/>
</dbReference>
<dbReference type="eggNOG" id="KOG0156">
    <property type="taxonomic scope" value="Eukaryota"/>
</dbReference>
<dbReference type="Proteomes" id="UP000006039">
    <property type="component" value="Unassembled WGS sequence"/>
</dbReference>
<evidence type="ECO:0000313" key="10">
    <source>
        <dbReference type="Proteomes" id="UP000006039"/>
    </source>
</evidence>
<dbReference type="RefSeq" id="XP_009221909.1">
    <property type="nucleotide sequence ID" value="XM_009223645.1"/>
</dbReference>
<keyword evidence="7" id="KW-0503">Monooxygenase</keyword>
<evidence type="ECO:0000256" key="7">
    <source>
        <dbReference type="RuleBase" id="RU000461"/>
    </source>
</evidence>
<keyword evidence="3 6" id="KW-0349">Heme</keyword>
<keyword evidence="5 6" id="KW-0408">Iron</keyword>
<keyword evidence="4 6" id="KW-0479">Metal-binding</keyword>
<dbReference type="PRINTS" id="PR00463">
    <property type="entry name" value="EP450I"/>
</dbReference>
<accession>J3NX27</accession>
<evidence type="ECO:0008006" key="11">
    <source>
        <dbReference type="Google" id="ProtNLM"/>
    </source>
</evidence>
<feature type="binding site" description="axial binding residue" evidence="6">
    <location>
        <position position="483"/>
    </location>
    <ligand>
        <name>heme</name>
        <dbReference type="ChEBI" id="CHEBI:30413"/>
    </ligand>
    <ligandPart>
        <name>Fe</name>
        <dbReference type="ChEBI" id="CHEBI:18248"/>
    </ligandPart>
</feature>
<sequence>MTFQLQIPPQLGLPSWPADLIELLRHLTIACSLGALGVSATGILALLSAVSYRLYLHPLSGIPGPRLAAISNIWYARQVCAGRLLQVGKEIHDKFGPIVRVGPNEIWLNSEDAHREIYGLGSGFGKSDFYVATALQKPKLDWRLRPHYSDTLDLLSEYDAQRYRQQRRLIGPVYQAANLRKFELAVDQVLGEAVTRINELDGAAIDLKEWMHIITVECLSSIVLSWSPGYLRLGSDGGSSAFSYRGWKRKTIFGLFPLVAILETLSKAVGRAFADLWGLTFKAPKGLRLFFPAVQRKIKTRMRNFDAKKQQKNVHEDLMADLVKLHKERPDFTATYLHRMAITNFGAGHETMCSALTAAMAMLGSSPDVQDRVLRDQQGLADAGNGNWSPAPYTVAAVKEAQRLYPVIGMSLPREVPVGGTHLHGVFLPAGTTVGINPVSLHRNEQIFGPDAHLFNPERWLDPAKSRAMDRCNLTWGGGARTCPGRHLAELILYRTVARLILGFEVTCDMPVDEDVCFYFMAMLTGVKARFRARK</sequence>
<reference evidence="8" key="2">
    <citation type="submission" date="2010-07" db="EMBL/GenBank/DDBJ databases">
        <authorList>
            <consortium name="The Broad Institute Genome Sequencing Platform"/>
            <consortium name="Broad Institute Genome Sequencing Center for Infectious Disease"/>
            <person name="Ma L.-J."/>
            <person name="Dead R."/>
            <person name="Young S."/>
            <person name="Zeng Q."/>
            <person name="Koehrsen M."/>
            <person name="Alvarado L."/>
            <person name="Berlin A."/>
            <person name="Chapman S.B."/>
            <person name="Chen Z."/>
            <person name="Freedman E."/>
            <person name="Gellesch M."/>
            <person name="Goldberg J."/>
            <person name="Griggs A."/>
            <person name="Gujja S."/>
            <person name="Heilman E.R."/>
            <person name="Heiman D."/>
            <person name="Hepburn T."/>
            <person name="Howarth C."/>
            <person name="Jen D."/>
            <person name="Larson L."/>
            <person name="Mehta T."/>
            <person name="Neiman D."/>
            <person name="Pearson M."/>
            <person name="Roberts A."/>
            <person name="Saif S."/>
            <person name="Shea T."/>
            <person name="Shenoy N."/>
            <person name="Sisk P."/>
            <person name="Stolte C."/>
            <person name="Sykes S."/>
            <person name="Walk T."/>
            <person name="White J."/>
            <person name="Yandava C."/>
            <person name="Haas B."/>
            <person name="Nusbaum C."/>
            <person name="Birren B."/>
        </authorList>
    </citation>
    <scope>NUCLEOTIDE SEQUENCE</scope>
    <source>
        <strain evidence="8">R3-111a-1</strain>
    </source>
</reference>
<dbReference type="InterPro" id="IPR036396">
    <property type="entry name" value="Cyt_P450_sf"/>
</dbReference>
<dbReference type="GO" id="GO:0020037">
    <property type="term" value="F:heme binding"/>
    <property type="evidence" value="ECO:0007669"/>
    <property type="project" value="InterPro"/>
</dbReference>
<organism evidence="8">
    <name type="scientific">Gaeumannomyces tritici (strain R3-111a-1)</name>
    <name type="common">Wheat and barley take-all root rot fungus</name>
    <name type="synonym">Gaeumannomyces graminis var. tritici</name>
    <dbReference type="NCBI Taxonomy" id="644352"/>
    <lineage>
        <taxon>Eukaryota</taxon>
        <taxon>Fungi</taxon>
        <taxon>Dikarya</taxon>
        <taxon>Ascomycota</taxon>
        <taxon>Pezizomycotina</taxon>
        <taxon>Sordariomycetes</taxon>
        <taxon>Sordariomycetidae</taxon>
        <taxon>Magnaporthales</taxon>
        <taxon>Magnaporthaceae</taxon>
        <taxon>Gaeumannomyces</taxon>
    </lineage>
</organism>
<dbReference type="STRING" id="644352.J3NX27"/>
<evidence type="ECO:0000256" key="1">
    <source>
        <dbReference type="ARBA" id="ARBA00001971"/>
    </source>
</evidence>
<dbReference type="HOGENOM" id="CLU_001570_14_0_1"/>
<evidence type="ECO:0000256" key="5">
    <source>
        <dbReference type="ARBA" id="ARBA00023004"/>
    </source>
</evidence>
<gene>
    <name evidence="9" type="primary">20346293</name>
    <name evidence="8" type="ORF">GGTG_05835</name>
</gene>
<comment type="cofactor">
    <cofactor evidence="1 6">
        <name>heme</name>
        <dbReference type="ChEBI" id="CHEBI:30413"/>
    </cofactor>
</comment>
<dbReference type="InterPro" id="IPR017972">
    <property type="entry name" value="Cyt_P450_CS"/>
</dbReference>
<evidence type="ECO:0000256" key="6">
    <source>
        <dbReference type="PIRSR" id="PIRSR602401-1"/>
    </source>
</evidence>
<keyword evidence="10" id="KW-1185">Reference proteome</keyword>
<dbReference type="OrthoDB" id="3934656at2759"/>
<dbReference type="InterPro" id="IPR001128">
    <property type="entry name" value="Cyt_P450"/>
</dbReference>
<dbReference type="PANTHER" id="PTHR24305:SF232">
    <property type="entry name" value="P450, PUTATIVE (EUROFUNG)-RELATED"/>
    <property type="match status" value="1"/>
</dbReference>
<dbReference type="GeneID" id="20346293"/>
<dbReference type="InterPro" id="IPR002401">
    <property type="entry name" value="Cyt_P450_E_grp-I"/>
</dbReference>
<dbReference type="AlphaFoldDB" id="J3NX27"/>
<dbReference type="PRINTS" id="PR00385">
    <property type="entry name" value="P450"/>
</dbReference>
<dbReference type="GO" id="GO:0005506">
    <property type="term" value="F:iron ion binding"/>
    <property type="evidence" value="ECO:0007669"/>
    <property type="project" value="InterPro"/>
</dbReference>
<dbReference type="Pfam" id="PF00067">
    <property type="entry name" value="p450"/>
    <property type="match status" value="1"/>
</dbReference>
<evidence type="ECO:0000313" key="8">
    <source>
        <dbReference type="EMBL" id="EJT75909.1"/>
    </source>
</evidence>
<dbReference type="GO" id="GO:0016705">
    <property type="term" value="F:oxidoreductase activity, acting on paired donors, with incorporation or reduction of molecular oxygen"/>
    <property type="evidence" value="ECO:0007669"/>
    <property type="project" value="InterPro"/>
</dbReference>
<reference evidence="9" key="5">
    <citation type="submission" date="2018-04" db="UniProtKB">
        <authorList>
            <consortium name="EnsemblFungi"/>
        </authorList>
    </citation>
    <scope>IDENTIFICATION</scope>
    <source>
        <strain evidence="9">R3-111a-1</strain>
    </source>
</reference>
<dbReference type="GO" id="GO:0004497">
    <property type="term" value="F:monooxygenase activity"/>
    <property type="evidence" value="ECO:0007669"/>
    <property type="project" value="UniProtKB-KW"/>
</dbReference>
<name>J3NX27_GAET3</name>
<protein>
    <recommendedName>
        <fullName evidence="11">Pisatin demethylase</fullName>
    </recommendedName>
</protein>
<proteinExistence type="inferred from homology"/>